<reference evidence="3" key="1">
    <citation type="journal article" date="2014" name="Science">
        <title>Ancient hybridizations among the ancestral genomes of bread wheat.</title>
        <authorList>
            <consortium name="International Wheat Genome Sequencing Consortium,"/>
            <person name="Marcussen T."/>
            <person name="Sandve S.R."/>
            <person name="Heier L."/>
            <person name="Spannagl M."/>
            <person name="Pfeifer M."/>
            <person name="Jakobsen K.S."/>
            <person name="Wulff B.B."/>
            <person name="Steuernagel B."/>
            <person name="Mayer K.F."/>
            <person name="Olsen O.A."/>
        </authorList>
    </citation>
    <scope>NUCLEOTIDE SEQUENCE [LARGE SCALE GENOMIC DNA]</scope>
    <source>
        <strain evidence="3">cv. AL8/78</strain>
    </source>
</reference>
<dbReference type="EnsemblPlants" id="AET1Gv20704000.2">
    <property type="protein sequence ID" value="AET1Gv20704000.2"/>
    <property type="gene ID" value="AET1Gv20704000"/>
</dbReference>
<reference evidence="2" key="3">
    <citation type="journal article" date="2017" name="Nature">
        <title>Genome sequence of the progenitor of the wheat D genome Aegilops tauschii.</title>
        <authorList>
            <person name="Luo M.C."/>
            <person name="Gu Y.Q."/>
            <person name="Puiu D."/>
            <person name="Wang H."/>
            <person name="Twardziok S.O."/>
            <person name="Deal K.R."/>
            <person name="Huo N."/>
            <person name="Zhu T."/>
            <person name="Wang L."/>
            <person name="Wang Y."/>
            <person name="McGuire P.E."/>
            <person name="Liu S."/>
            <person name="Long H."/>
            <person name="Ramasamy R.K."/>
            <person name="Rodriguez J.C."/>
            <person name="Van S.L."/>
            <person name="Yuan L."/>
            <person name="Wang Z."/>
            <person name="Xia Z."/>
            <person name="Xiao L."/>
            <person name="Anderson O.D."/>
            <person name="Ouyang S."/>
            <person name="Liang Y."/>
            <person name="Zimin A.V."/>
            <person name="Pertea G."/>
            <person name="Qi P."/>
            <person name="Bennetzen J.L."/>
            <person name="Dai X."/>
            <person name="Dawson M.W."/>
            <person name="Muller H.G."/>
            <person name="Kugler K."/>
            <person name="Rivarola-Duarte L."/>
            <person name="Spannagl M."/>
            <person name="Mayer K.F.X."/>
            <person name="Lu F.H."/>
            <person name="Bevan M.W."/>
            <person name="Leroy P."/>
            <person name="Li P."/>
            <person name="You F.M."/>
            <person name="Sun Q."/>
            <person name="Liu Z."/>
            <person name="Lyons E."/>
            <person name="Wicker T."/>
            <person name="Salzberg S.L."/>
            <person name="Devos K.M."/>
            <person name="Dvorak J."/>
        </authorList>
    </citation>
    <scope>NUCLEOTIDE SEQUENCE [LARGE SCALE GENOMIC DNA]</scope>
    <source>
        <strain evidence="2">cv. AL8/78</strain>
    </source>
</reference>
<dbReference type="Proteomes" id="UP000015105">
    <property type="component" value="Chromosome 1D"/>
</dbReference>
<accession>A0A452ZBZ0</accession>
<evidence type="ECO:0000313" key="2">
    <source>
        <dbReference type="EnsemblPlants" id="AET1Gv20704000.2"/>
    </source>
</evidence>
<proteinExistence type="predicted"/>
<organism evidence="2 3">
    <name type="scientific">Aegilops tauschii subsp. strangulata</name>
    <name type="common">Goatgrass</name>
    <dbReference type="NCBI Taxonomy" id="200361"/>
    <lineage>
        <taxon>Eukaryota</taxon>
        <taxon>Viridiplantae</taxon>
        <taxon>Streptophyta</taxon>
        <taxon>Embryophyta</taxon>
        <taxon>Tracheophyta</taxon>
        <taxon>Spermatophyta</taxon>
        <taxon>Magnoliopsida</taxon>
        <taxon>Liliopsida</taxon>
        <taxon>Poales</taxon>
        <taxon>Poaceae</taxon>
        <taxon>BOP clade</taxon>
        <taxon>Pooideae</taxon>
        <taxon>Triticodae</taxon>
        <taxon>Triticeae</taxon>
        <taxon>Triticinae</taxon>
        <taxon>Aegilops</taxon>
    </lineage>
</organism>
<reference evidence="2" key="4">
    <citation type="submission" date="2019-03" db="UniProtKB">
        <authorList>
            <consortium name="EnsemblPlants"/>
        </authorList>
    </citation>
    <scope>IDENTIFICATION</scope>
</reference>
<name>A0A452ZBZ0_AEGTS</name>
<keyword evidence="3" id="KW-1185">Reference proteome</keyword>
<dbReference type="Gramene" id="AET1Gv20704000.2">
    <property type="protein sequence ID" value="AET1Gv20704000.2"/>
    <property type="gene ID" value="AET1Gv20704000"/>
</dbReference>
<feature type="region of interest" description="Disordered" evidence="1">
    <location>
        <begin position="26"/>
        <end position="47"/>
    </location>
</feature>
<dbReference type="AlphaFoldDB" id="A0A452ZBZ0"/>
<evidence type="ECO:0000313" key="3">
    <source>
        <dbReference type="Proteomes" id="UP000015105"/>
    </source>
</evidence>
<protein>
    <submittedName>
        <fullName evidence="2">Uncharacterized protein</fullName>
    </submittedName>
</protein>
<reference evidence="2" key="5">
    <citation type="journal article" date="2021" name="G3 (Bethesda)">
        <title>Aegilops tauschii genome assembly Aet v5.0 features greater sequence contiguity and improved annotation.</title>
        <authorList>
            <person name="Wang L."/>
            <person name="Zhu T."/>
            <person name="Rodriguez J.C."/>
            <person name="Deal K.R."/>
            <person name="Dubcovsky J."/>
            <person name="McGuire P.E."/>
            <person name="Lux T."/>
            <person name="Spannagl M."/>
            <person name="Mayer K.F.X."/>
            <person name="Baldrich P."/>
            <person name="Meyers B.C."/>
            <person name="Huo N."/>
            <person name="Gu Y.Q."/>
            <person name="Zhou H."/>
            <person name="Devos K.M."/>
            <person name="Bennetzen J.L."/>
            <person name="Unver T."/>
            <person name="Budak H."/>
            <person name="Gulick P.J."/>
            <person name="Galiba G."/>
            <person name="Kalapos B."/>
            <person name="Nelson D.R."/>
            <person name="Li P."/>
            <person name="You F.M."/>
            <person name="Luo M.C."/>
            <person name="Dvorak J."/>
        </authorList>
    </citation>
    <scope>NUCLEOTIDE SEQUENCE [LARGE SCALE GENOMIC DNA]</scope>
    <source>
        <strain evidence="2">cv. AL8/78</strain>
    </source>
</reference>
<evidence type="ECO:0000256" key="1">
    <source>
        <dbReference type="SAM" id="MobiDB-lite"/>
    </source>
</evidence>
<sequence>MSLAVPHELISGDTLTLSLRIDLIRPAGTGGAPKSATTQARMPRRMQ</sequence>
<reference evidence="3" key="2">
    <citation type="journal article" date="2017" name="Nat. Plants">
        <title>The Aegilops tauschii genome reveals multiple impacts of transposons.</title>
        <authorList>
            <person name="Zhao G."/>
            <person name="Zou C."/>
            <person name="Li K."/>
            <person name="Wang K."/>
            <person name="Li T."/>
            <person name="Gao L."/>
            <person name="Zhang X."/>
            <person name="Wang H."/>
            <person name="Yang Z."/>
            <person name="Liu X."/>
            <person name="Jiang W."/>
            <person name="Mao L."/>
            <person name="Kong X."/>
            <person name="Jiao Y."/>
            <person name="Jia J."/>
        </authorList>
    </citation>
    <scope>NUCLEOTIDE SEQUENCE [LARGE SCALE GENOMIC DNA]</scope>
    <source>
        <strain evidence="3">cv. AL8/78</strain>
    </source>
</reference>